<feature type="region of interest" description="Disordered" evidence="1">
    <location>
        <begin position="36"/>
        <end position="57"/>
    </location>
</feature>
<dbReference type="EMBL" id="CP014584">
    <property type="protein sequence ID" value="ANZ74271.1"/>
    <property type="molecule type" value="Genomic_DNA"/>
</dbReference>
<dbReference type="AlphaFoldDB" id="A0A1B2J8F0"/>
<keyword evidence="2" id="KW-0472">Membrane</keyword>
<feature type="compositionally biased region" description="Polar residues" evidence="1">
    <location>
        <begin position="42"/>
        <end position="55"/>
    </location>
</feature>
<feature type="transmembrane region" description="Helical" evidence="2">
    <location>
        <begin position="81"/>
        <end position="103"/>
    </location>
</feature>
<organism evidence="3 4">
    <name type="scientific">Komagataella pastoris</name>
    <name type="common">Yeast</name>
    <name type="synonym">Pichia pastoris</name>
    <dbReference type="NCBI Taxonomy" id="4922"/>
    <lineage>
        <taxon>Eukaryota</taxon>
        <taxon>Fungi</taxon>
        <taxon>Dikarya</taxon>
        <taxon>Ascomycota</taxon>
        <taxon>Saccharomycotina</taxon>
        <taxon>Pichiomycetes</taxon>
        <taxon>Pichiales</taxon>
        <taxon>Pichiaceae</taxon>
        <taxon>Komagataella</taxon>
    </lineage>
</organism>
<keyword evidence="2" id="KW-1133">Transmembrane helix</keyword>
<accession>A0A1B2J8F0</accession>
<proteinExistence type="predicted"/>
<gene>
    <name evidence="3" type="ORF">ATY40_BA7500649</name>
</gene>
<sequence>MTLTNKLQYAYHHPQHLLGHSWVDLSSVATADILDSGEHSPIPTTEDSLSNPLTDSEQEDMVQFPPYPFRKDPEQTSSSDLAFHLSCAGVIIVSFSFTFGFALGRHI</sequence>
<evidence type="ECO:0000313" key="4">
    <source>
        <dbReference type="Proteomes" id="UP000094565"/>
    </source>
</evidence>
<name>A0A1B2J8F0_PICPA</name>
<evidence type="ECO:0000256" key="1">
    <source>
        <dbReference type="SAM" id="MobiDB-lite"/>
    </source>
</evidence>
<reference evidence="3 4" key="1">
    <citation type="submission" date="2016-02" db="EMBL/GenBank/DDBJ databases">
        <title>Comparative genomic and transcriptomic foundation for Pichia pastoris.</title>
        <authorList>
            <person name="Love K.R."/>
            <person name="Shah K.A."/>
            <person name="Whittaker C.A."/>
            <person name="Wu J."/>
            <person name="Bartlett M.C."/>
            <person name="Ma D."/>
            <person name="Leeson R.L."/>
            <person name="Priest M."/>
            <person name="Young S.K."/>
            <person name="Love J.C."/>
        </authorList>
    </citation>
    <scope>NUCLEOTIDE SEQUENCE [LARGE SCALE GENOMIC DNA]</scope>
    <source>
        <strain evidence="3 4">ATCC 28485</strain>
    </source>
</reference>
<protein>
    <submittedName>
        <fullName evidence="3">BA75_00649T0</fullName>
    </submittedName>
</protein>
<dbReference type="Proteomes" id="UP000094565">
    <property type="component" value="Chromosome 1"/>
</dbReference>
<evidence type="ECO:0000313" key="3">
    <source>
        <dbReference type="EMBL" id="ANZ74271.1"/>
    </source>
</evidence>
<keyword evidence="2" id="KW-0812">Transmembrane</keyword>
<keyword evidence="4" id="KW-1185">Reference proteome</keyword>
<evidence type="ECO:0000256" key="2">
    <source>
        <dbReference type="SAM" id="Phobius"/>
    </source>
</evidence>